<organism evidence="2 3">
    <name type="scientific">Pseudomonas edaphica</name>
    <dbReference type="NCBI Taxonomy" id="2006980"/>
    <lineage>
        <taxon>Bacteria</taxon>
        <taxon>Pseudomonadati</taxon>
        <taxon>Pseudomonadota</taxon>
        <taxon>Gammaproteobacteria</taxon>
        <taxon>Pseudomonadales</taxon>
        <taxon>Pseudomonadaceae</taxon>
        <taxon>Pseudomonas</taxon>
    </lineage>
</organism>
<reference evidence="2 3" key="1">
    <citation type="submission" date="2019-05" db="EMBL/GenBank/DDBJ databases">
        <title>Pseudomonas edaphica sp. nov., isolated from rhizospheric soil of Cistus ladanifer L. in Spain.</title>
        <authorList>
            <person name="Peix A."/>
        </authorList>
    </citation>
    <scope>NUCLEOTIDE SEQUENCE [LARGE SCALE GENOMIC DNA]</scope>
    <source>
        <strain evidence="2 3">RD25</strain>
    </source>
</reference>
<evidence type="ECO:0000313" key="3">
    <source>
        <dbReference type="Proteomes" id="UP000304941"/>
    </source>
</evidence>
<feature type="region of interest" description="Disordered" evidence="1">
    <location>
        <begin position="76"/>
        <end position="97"/>
    </location>
</feature>
<comment type="caution">
    <text evidence="2">The sequence shown here is derived from an EMBL/GenBank/DDBJ whole genome shotgun (WGS) entry which is preliminary data.</text>
</comment>
<name>A0ABY2U244_9PSED</name>
<sequence>MTFFRSIETDHFKVKSSSGVIYLLTEKSLVKNSNQVAGVSLQAAQKIYLVMGGGMAKKIDENQFYIIASNETATRVSIPPQDPTSKAALPIPGEESP</sequence>
<proteinExistence type="predicted"/>
<dbReference type="Proteomes" id="UP000304941">
    <property type="component" value="Unassembled WGS sequence"/>
</dbReference>
<keyword evidence="3" id="KW-1185">Reference proteome</keyword>
<protein>
    <submittedName>
        <fullName evidence="2">Uncharacterized protein</fullName>
    </submittedName>
</protein>
<accession>A0ABY2U244</accession>
<evidence type="ECO:0000256" key="1">
    <source>
        <dbReference type="SAM" id="MobiDB-lite"/>
    </source>
</evidence>
<dbReference type="EMBL" id="VBVZ01000280">
    <property type="protein sequence ID" value="TLG90257.1"/>
    <property type="molecule type" value="Genomic_DNA"/>
</dbReference>
<dbReference type="RefSeq" id="WP_138452369.1">
    <property type="nucleotide sequence ID" value="NZ_VBVZ01000280.1"/>
</dbReference>
<gene>
    <name evidence="2" type="ORF">FEM54_18440</name>
</gene>
<evidence type="ECO:0000313" key="2">
    <source>
        <dbReference type="EMBL" id="TLG90257.1"/>
    </source>
</evidence>